<reference evidence="2" key="1">
    <citation type="journal article" date="2022" name="bioRxiv">
        <title>Sequencing and chromosome-scale assembly of the giantPleurodeles waltlgenome.</title>
        <authorList>
            <person name="Brown T."/>
            <person name="Elewa A."/>
            <person name="Iarovenko S."/>
            <person name="Subramanian E."/>
            <person name="Araus A.J."/>
            <person name="Petzold A."/>
            <person name="Susuki M."/>
            <person name="Suzuki K.-i.T."/>
            <person name="Hayashi T."/>
            <person name="Toyoda A."/>
            <person name="Oliveira C."/>
            <person name="Osipova E."/>
            <person name="Leigh N.D."/>
            <person name="Simon A."/>
            <person name="Yun M.H."/>
        </authorList>
    </citation>
    <scope>NUCLEOTIDE SEQUENCE</scope>
    <source>
        <strain evidence="2">20211129_DDA</strain>
        <tissue evidence="2">Liver</tissue>
    </source>
</reference>
<feature type="region of interest" description="Disordered" evidence="1">
    <location>
        <begin position="77"/>
        <end position="113"/>
    </location>
</feature>
<feature type="region of interest" description="Disordered" evidence="1">
    <location>
        <begin position="26"/>
        <end position="46"/>
    </location>
</feature>
<accession>A0AAV7L4H3</accession>
<protein>
    <submittedName>
        <fullName evidence="2">Uncharacterized protein</fullName>
    </submittedName>
</protein>
<dbReference type="EMBL" id="JANPWB010000016">
    <property type="protein sequence ID" value="KAJ1082625.1"/>
    <property type="molecule type" value="Genomic_DNA"/>
</dbReference>
<organism evidence="2 3">
    <name type="scientific">Pleurodeles waltl</name>
    <name type="common">Iberian ribbed newt</name>
    <dbReference type="NCBI Taxonomy" id="8319"/>
    <lineage>
        <taxon>Eukaryota</taxon>
        <taxon>Metazoa</taxon>
        <taxon>Chordata</taxon>
        <taxon>Craniata</taxon>
        <taxon>Vertebrata</taxon>
        <taxon>Euteleostomi</taxon>
        <taxon>Amphibia</taxon>
        <taxon>Batrachia</taxon>
        <taxon>Caudata</taxon>
        <taxon>Salamandroidea</taxon>
        <taxon>Salamandridae</taxon>
        <taxon>Pleurodelinae</taxon>
        <taxon>Pleurodeles</taxon>
    </lineage>
</organism>
<gene>
    <name evidence="2" type="ORF">NDU88_002790</name>
</gene>
<evidence type="ECO:0000313" key="3">
    <source>
        <dbReference type="Proteomes" id="UP001066276"/>
    </source>
</evidence>
<keyword evidence="3" id="KW-1185">Reference proteome</keyword>
<feature type="compositionally biased region" description="Basic residues" evidence="1">
    <location>
        <begin position="87"/>
        <end position="99"/>
    </location>
</feature>
<name>A0AAV7L4H3_PLEWA</name>
<proteinExistence type="predicted"/>
<evidence type="ECO:0000313" key="2">
    <source>
        <dbReference type="EMBL" id="KAJ1082625.1"/>
    </source>
</evidence>
<dbReference type="AlphaFoldDB" id="A0AAV7L4H3"/>
<evidence type="ECO:0000256" key="1">
    <source>
        <dbReference type="SAM" id="MobiDB-lite"/>
    </source>
</evidence>
<comment type="caution">
    <text evidence="2">The sequence shown here is derived from an EMBL/GenBank/DDBJ whole genome shotgun (WGS) entry which is preliminary data.</text>
</comment>
<sequence>MEAGFVEEALAHRAAQEVAAAVLACSPPHSPGRVEKVRSPGRATGWGHERAKVAGAGRAAFKAAGLRRWIGVLPHAQKGGAGVARARSARKKGRGRPLRLRGVAPPARPRSGF</sequence>
<dbReference type="Proteomes" id="UP001066276">
    <property type="component" value="Chromosome 12"/>
</dbReference>